<keyword evidence="3" id="KW-1185">Reference proteome</keyword>
<dbReference type="Pfam" id="PF14709">
    <property type="entry name" value="DND1_DSRM"/>
    <property type="match status" value="1"/>
</dbReference>
<dbReference type="SUPFAM" id="SSF54768">
    <property type="entry name" value="dsRNA-binding domain-like"/>
    <property type="match status" value="1"/>
</dbReference>
<evidence type="ECO:0000256" key="1">
    <source>
        <dbReference type="SAM" id="MobiDB-lite"/>
    </source>
</evidence>
<evidence type="ECO:0000313" key="2">
    <source>
        <dbReference type="EMBL" id="KAG2643429.1"/>
    </source>
</evidence>
<dbReference type="Gene3D" id="3.30.160.20">
    <property type="match status" value="1"/>
</dbReference>
<evidence type="ECO:0008006" key="4">
    <source>
        <dbReference type="Google" id="ProtNLM"/>
    </source>
</evidence>
<dbReference type="Proteomes" id="UP000823388">
    <property type="component" value="Chromosome 2K"/>
</dbReference>
<evidence type="ECO:0000313" key="3">
    <source>
        <dbReference type="Proteomes" id="UP000823388"/>
    </source>
</evidence>
<proteinExistence type="predicted"/>
<gene>
    <name evidence="2" type="ORF">PVAP13_2KG305600</name>
</gene>
<name>A0A8T0WJW2_PANVG</name>
<dbReference type="AlphaFoldDB" id="A0A8T0WJW2"/>
<sequence>MRTTPLSSVVMEPPMKHKPSAVPINTSEEEVGLQDRNTELVKRRKTGFSGSIVQPQQEIEVSAMENNVPDGLPVEVSTGNDPMDVLTDCAVQSSGEANSRSEGRVRSISFTVNGPARLRLPKICAAFGWKEPSFDFEKQGPPHNILFTCKVTVRLEGLVNTVIECFGDPKPQKKAAQDHAAQGALWCLERFGHIKQSSDA</sequence>
<comment type="caution">
    <text evidence="2">The sequence shown here is derived from an EMBL/GenBank/DDBJ whole genome shotgun (WGS) entry which is preliminary data.</text>
</comment>
<accession>A0A8T0WJW2</accession>
<organism evidence="2 3">
    <name type="scientific">Panicum virgatum</name>
    <name type="common">Blackwell switchgrass</name>
    <dbReference type="NCBI Taxonomy" id="38727"/>
    <lineage>
        <taxon>Eukaryota</taxon>
        <taxon>Viridiplantae</taxon>
        <taxon>Streptophyta</taxon>
        <taxon>Embryophyta</taxon>
        <taxon>Tracheophyta</taxon>
        <taxon>Spermatophyta</taxon>
        <taxon>Magnoliopsida</taxon>
        <taxon>Liliopsida</taxon>
        <taxon>Poales</taxon>
        <taxon>Poaceae</taxon>
        <taxon>PACMAD clade</taxon>
        <taxon>Panicoideae</taxon>
        <taxon>Panicodae</taxon>
        <taxon>Paniceae</taxon>
        <taxon>Panicinae</taxon>
        <taxon>Panicum</taxon>
        <taxon>Panicum sect. Hiantes</taxon>
    </lineage>
</organism>
<protein>
    <recommendedName>
        <fullName evidence="4">DRBM domain-containing protein</fullName>
    </recommendedName>
</protein>
<feature type="region of interest" description="Disordered" evidence="1">
    <location>
        <begin position="1"/>
        <end position="32"/>
    </location>
</feature>
<reference evidence="2" key="1">
    <citation type="submission" date="2020-05" db="EMBL/GenBank/DDBJ databases">
        <title>WGS assembly of Panicum virgatum.</title>
        <authorList>
            <person name="Lovell J.T."/>
            <person name="Jenkins J."/>
            <person name="Shu S."/>
            <person name="Juenger T.E."/>
            <person name="Schmutz J."/>
        </authorList>
    </citation>
    <scope>NUCLEOTIDE SEQUENCE</scope>
    <source>
        <strain evidence="2">AP13</strain>
    </source>
</reference>
<dbReference type="EMBL" id="CM029039">
    <property type="protein sequence ID" value="KAG2643429.1"/>
    <property type="molecule type" value="Genomic_DNA"/>
</dbReference>